<name>A0ACC0WTI7_9STRA</name>
<dbReference type="Proteomes" id="UP001163321">
    <property type="component" value="Chromosome 1"/>
</dbReference>
<protein>
    <submittedName>
        <fullName evidence="1">Uncharacterized protein</fullName>
    </submittedName>
</protein>
<gene>
    <name evidence="1" type="ORF">PsorP6_000677</name>
</gene>
<reference evidence="1 2" key="1">
    <citation type="journal article" date="2022" name="bioRxiv">
        <title>The genome of the oomycete Peronosclerospora sorghi, a cosmopolitan pathogen of maize and sorghum, is inflated with dispersed pseudogenes.</title>
        <authorList>
            <person name="Fletcher K."/>
            <person name="Martin F."/>
            <person name="Isakeit T."/>
            <person name="Cavanaugh K."/>
            <person name="Magill C."/>
            <person name="Michelmore R."/>
        </authorList>
    </citation>
    <scope>NUCLEOTIDE SEQUENCE [LARGE SCALE GENOMIC DNA]</scope>
    <source>
        <strain evidence="1">P6</strain>
    </source>
</reference>
<keyword evidence="2" id="KW-1185">Reference proteome</keyword>
<accession>A0ACC0WTI7</accession>
<comment type="caution">
    <text evidence="1">The sequence shown here is derived from an EMBL/GenBank/DDBJ whole genome shotgun (WGS) entry which is preliminary data.</text>
</comment>
<organism evidence="1 2">
    <name type="scientific">Peronosclerospora sorghi</name>
    <dbReference type="NCBI Taxonomy" id="230839"/>
    <lineage>
        <taxon>Eukaryota</taxon>
        <taxon>Sar</taxon>
        <taxon>Stramenopiles</taxon>
        <taxon>Oomycota</taxon>
        <taxon>Peronosporomycetes</taxon>
        <taxon>Peronosporales</taxon>
        <taxon>Peronosporaceae</taxon>
        <taxon>Peronosclerospora</taxon>
    </lineage>
</organism>
<sequence length="146" mass="16709">MELDLIPENQKKIEAMDHSSERIYLTIMEVVGRSKYIITNKIVDPPLIDNVIGLLCVNPANCLTAAKAMEHPFFKMSLEWSDVFDRKVKLPIVPVCHSRDCTDNFENEFTNAPVVPLKLQSDGLIQRLRCDYCFELVATGDEFQDF</sequence>
<dbReference type="EMBL" id="CM047580">
    <property type="protein sequence ID" value="KAI9921183.1"/>
    <property type="molecule type" value="Genomic_DNA"/>
</dbReference>
<evidence type="ECO:0000313" key="1">
    <source>
        <dbReference type="EMBL" id="KAI9921183.1"/>
    </source>
</evidence>
<evidence type="ECO:0000313" key="2">
    <source>
        <dbReference type="Proteomes" id="UP001163321"/>
    </source>
</evidence>
<proteinExistence type="predicted"/>